<evidence type="ECO:0000313" key="9">
    <source>
        <dbReference type="EMBL" id="KFI81442.1"/>
    </source>
</evidence>
<protein>
    <recommendedName>
        <fullName evidence="5">protein adenylyltransferase</fullName>
        <ecNumber evidence="5">2.7.7.108</ecNumber>
    </recommendedName>
</protein>
<sequence length="262" mass="28246">MQSPHTGIRMCLPLFAATIGTMTTPAERASAVAFAQQSCALESLTPSSAVIAAAGRYERGDLSTDRLLSEGSAESVADKILVRTILLIERGWPFSGDLQELRAIHQGLFTGVYDDAGTLRTGDTTKGKNARSSNPEAFFPAGLIETGAANISRELAEKRNLKCLDRADFVNALAHIYDELGYLHPFVGGNAMVLRIFASRLSHDAGWDLDWGTVDAASYKNAKHSAYNGDTSAFERLFGTIIRPANPTRSFLIAGWDQGPAH</sequence>
<dbReference type="AlphaFoldDB" id="A0A087CDU2"/>
<dbReference type="GO" id="GO:0051302">
    <property type="term" value="P:regulation of cell division"/>
    <property type="evidence" value="ECO:0007669"/>
    <property type="project" value="TreeGrafter"/>
</dbReference>
<dbReference type="InterPro" id="IPR043038">
    <property type="entry name" value="VbhA_sf"/>
</dbReference>
<dbReference type="Proteomes" id="UP000029050">
    <property type="component" value="Unassembled WGS sequence"/>
</dbReference>
<dbReference type="GO" id="GO:0070733">
    <property type="term" value="F:AMPylase activity"/>
    <property type="evidence" value="ECO:0007669"/>
    <property type="project" value="UniProtKB-EC"/>
</dbReference>
<evidence type="ECO:0000256" key="7">
    <source>
        <dbReference type="ARBA" id="ARBA00048696"/>
    </source>
</evidence>
<dbReference type="EMBL" id="JGZI01000010">
    <property type="protein sequence ID" value="KFI81442.1"/>
    <property type="molecule type" value="Genomic_DNA"/>
</dbReference>
<keyword evidence="10" id="KW-1185">Reference proteome</keyword>
<dbReference type="PANTHER" id="PTHR39560">
    <property type="entry name" value="PROTEIN ADENYLYLTRANSFERASE FIC-RELATED"/>
    <property type="match status" value="1"/>
</dbReference>
<evidence type="ECO:0000313" key="10">
    <source>
        <dbReference type="Proteomes" id="UP000029050"/>
    </source>
</evidence>
<evidence type="ECO:0000256" key="4">
    <source>
        <dbReference type="ARBA" id="ARBA00022840"/>
    </source>
</evidence>
<comment type="catalytic activity">
    <reaction evidence="7">
        <text>L-tyrosyl-[protein] + ATP = O-(5'-adenylyl)-L-tyrosyl-[protein] + diphosphate</text>
        <dbReference type="Rhea" id="RHEA:54288"/>
        <dbReference type="Rhea" id="RHEA-COMP:10136"/>
        <dbReference type="Rhea" id="RHEA-COMP:13846"/>
        <dbReference type="ChEBI" id="CHEBI:30616"/>
        <dbReference type="ChEBI" id="CHEBI:33019"/>
        <dbReference type="ChEBI" id="CHEBI:46858"/>
        <dbReference type="ChEBI" id="CHEBI:83624"/>
        <dbReference type="EC" id="2.7.7.108"/>
    </reaction>
</comment>
<evidence type="ECO:0000256" key="3">
    <source>
        <dbReference type="ARBA" id="ARBA00022741"/>
    </source>
</evidence>
<reference evidence="9 10" key="1">
    <citation type="submission" date="2014-03" db="EMBL/GenBank/DDBJ databases">
        <title>Genomics of Bifidobacteria.</title>
        <authorList>
            <person name="Ventura M."/>
            <person name="Milani C."/>
            <person name="Lugli G.A."/>
        </authorList>
    </citation>
    <scope>NUCLEOTIDE SEQUENCE [LARGE SCALE GENOMIC DNA]</scope>
    <source>
        <strain evidence="9 10">LMG 21775</strain>
    </source>
</reference>
<dbReference type="SUPFAM" id="SSF140931">
    <property type="entry name" value="Fic-like"/>
    <property type="match status" value="1"/>
</dbReference>
<accession>A0A087CDU2</accession>
<dbReference type="GO" id="GO:0005524">
    <property type="term" value="F:ATP binding"/>
    <property type="evidence" value="ECO:0007669"/>
    <property type="project" value="UniProtKB-KW"/>
</dbReference>
<dbReference type="PANTHER" id="PTHR39560:SF1">
    <property type="entry name" value="PROTEIN ADENYLYLTRANSFERASE FIC-RELATED"/>
    <property type="match status" value="1"/>
</dbReference>
<name>A0A087CDU2_9BIFI</name>
<evidence type="ECO:0000256" key="5">
    <source>
        <dbReference type="ARBA" id="ARBA00034531"/>
    </source>
</evidence>
<comment type="catalytic activity">
    <reaction evidence="6">
        <text>L-threonyl-[protein] + ATP = 3-O-(5'-adenylyl)-L-threonyl-[protein] + diphosphate</text>
        <dbReference type="Rhea" id="RHEA:54292"/>
        <dbReference type="Rhea" id="RHEA-COMP:11060"/>
        <dbReference type="Rhea" id="RHEA-COMP:13847"/>
        <dbReference type="ChEBI" id="CHEBI:30013"/>
        <dbReference type="ChEBI" id="CHEBI:30616"/>
        <dbReference type="ChEBI" id="CHEBI:33019"/>
        <dbReference type="ChEBI" id="CHEBI:138113"/>
        <dbReference type="EC" id="2.7.7.108"/>
    </reaction>
</comment>
<dbReference type="InterPro" id="IPR036597">
    <property type="entry name" value="Fido-like_dom_sf"/>
</dbReference>
<dbReference type="InterPro" id="IPR003812">
    <property type="entry name" value="Fido"/>
</dbReference>
<dbReference type="InterPro" id="IPR033788">
    <property type="entry name" value="VbhA-like"/>
</dbReference>
<keyword evidence="4" id="KW-0067">ATP-binding</keyword>
<comment type="caution">
    <text evidence="9">The sequence shown here is derived from an EMBL/GenBank/DDBJ whole genome shotgun (WGS) entry which is preliminary data.</text>
</comment>
<dbReference type="CDD" id="cd11586">
    <property type="entry name" value="VbhA_like"/>
    <property type="match status" value="1"/>
</dbReference>
<evidence type="ECO:0000256" key="2">
    <source>
        <dbReference type="ARBA" id="ARBA00022695"/>
    </source>
</evidence>
<evidence type="ECO:0000256" key="1">
    <source>
        <dbReference type="ARBA" id="ARBA00022679"/>
    </source>
</evidence>
<keyword evidence="1 9" id="KW-0808">Transferase</keyword>
<keyword evidence="3" id="KW-0547">Nucleotide-binding</keyword>
<dbReference type="Gene3D" id="1.10.8.1050">
    <property type="entry name" value="Antitoxin VbhA-like"/>
    <property type="match status" value="1"/>
</dbReference>
<dbReference type="EC" id="2.7.7.108" evidence="5"/>
<feature type="domain" description="Fido" evidence="8">
    <location>
        <begin position="96"/>
        <end position="240"/>
    </location>
</feature>
<dbReference type="PROSITE" id="PS51459">
    <property type="entry name" value="FIDO"/>
    <property type="match status" value="1"/>
</dbReference>
<gene>
    <name evidence="9" type="ORF">BPSY_1850</name>
</gene>
<proteinExistence type="predicted"/>
<dbReference type="Gene3D" id="1.10.3290.10">
    <property type="entry name" value="Fido-like domain"/>
    <property type="match status" value="1"/>
</dbReference>
<organism evidence="9 10">
    <name type="scientific">Bifidobacterium psychraerophilum</name>
    <dbReference type="NCBI Taxonomy" id="218140"/>
    <lineage>
        <taxon>Bacteria</taxon>
        <taxon>Bacillati</taxon>
        <taxon>Actinomycetota</taxon>
        <taxon>Actinomycetes</taxon>
        <taxon>Bifidobacteriales</taxon>
        <taxon>Bifidobacteriaceae</taxon>
        <taxon>Bifidobacterium</taxon>
    </lineage>
</organism>
<evidence type="ECO:0000259" key="8">
    <source>
        <dbReference type="PROSITE" id="PS51459"/>
    </source>
</evidence>
<dbReference type="STRING" id="218140.BPSY_1850"/>
<keyword evidence="2 9" id="KW-0548">Nucleotidyltransferase</keyword>
<dbReference type="eggNOG" id="COG2184">
    <property type="taxonomic scope" value="Bacteria"/>
</dbReference>
<evidence type="ECO:0000256" key="6">
    <source>
        <dbReference type="ARBA" id="ARBA00047939"/>
    </source>
</evidence>
<dbReference type="Pfam" id="PF02661">
    <property type="entry name" value="Fic"/>
    <property type="match status" value="1"/>
</dbReference>